<evidence type="ECO:0000259" key="2">
    <source>
        <dbReference type="Pfam" id="PF18962"/>
    </source>
</evidence>
<reference evidence="3 4" key="1">
    <citation type="submission" date="2016-03" db="EMBL/GenBank/DDBJ databases">
        <title>Niastella vici sp. nov., isolated from farmland soil.</title>
        <authorList>
            <person name="Chen L."/>
            <person name="Wang D."/>
            <person name="Yang S."/>
            <person name="Wang G."/>
        </authorList>
    </citation>
    <scope>NUCLEOTIDE SEQUENCE [LARGE SCALE GENOMIC DNA]</scope>
    <source>
        <strain evidence="3 4">DJ57</strain>
    </source>
</reference>
<dbReference type="AlphaFoldDB" id="A0A1V9G9S7"/>
<gene>
    <name evidence="3" type="ORF">A3860_02975</name>
</gene>
<accession>A0A1V9G9S7</accession>
<feature type="domain" description="Secretion system C-terminal sorting" evidence="2">
    <location>
        <begin position="315"/>
        <end position="389"/>
    </location>
</feature>
<evidence type="ECO:0000256" key="1">
    <source>
        <dbReference type="SAM" id="SignalP"/>
    </source>
</evidence>
<dbReference type="Gene3D" id="2.60.40.3080">
    <property type="match status" value="1"/>
</dbReference>
<protein>
    <recommendedName>
        <fullName evidence="2">Secretion system C-terminal sorting domain-containing protein</fullName>
    </recommendedName>
</protein>
<dbReference type="EMBL" id="LVYD01000001">
    <property type="protein sequence ID" value="OQP67332.1"/>
    <property type="molecule type" value="Genomic_DNA"/>
</dbReference>
<keyword evidence="4" id="KW-1185">Reference proteome</keyword>
<feature type="signal peptide" evidence="1">
    <location>
        <begin position="1"/>
        <end position="23"/>
    </location>
</feature>
<dbReference type="STRING" id="1703345.A3860_02975"/>
<dbReference type="Pfam" id="PF18962">
    <property type="entry name" value="Por_Secre_tail"/>
    <property type="match status" value="1"/>
</dbReference>
<name>A0A1V9G9S7_9BACT</name>
<evidence type="ECO:0000313" key="4">
    <source>
        <dbReference type="Proteomes" id="UP000192796"/>
    </source>
</evidence>
<feature type="chain" id="PRO_5013274936" description="Secretion system C-terminal sorting domain-containing protein" evidence="1">
    <location>
        <begin position="24"/>
        <end position="391"/>
    </location>
</feature>
<keyword evidence="1" id="KW-0732">Signal</keyword>
<proteinExistence type="predicted"/>
<dbReference type="InterPro" id="IPR026444">
    <property type="entry name" value="Secre_tail"/>
</dbReference>
<evidence type="ECO:0000313" key="3">
    <source>
        <dbReference type="EMBL" id="OQP67332.1"/>
    </source>
</evidence>
<comment type="caution">
    <text evidence="3">The sequence shown here is derived from an EMBL/GenBank/DDBJ whole genome shotgun (WGS) entry which is preliminary data.</text>
</comment>
<organism evidence="3 4">
    <name type="scientific">Niastella vici</name>
    <dbReference type="NCBI Taxonomy" id="1703345"/>
    <lineage>
        <taxon>Bacteria</taxon>
        <taxon>Pseudomonadati</taxon>
        <taxon>Bacteroidota</taxon>
        <taxon>Chitinophagia</taxon>
        <taxon>Chitinophagales</taxon>
        <taxon>Chitinophagaceae</taxon>
        <taxon>Niastella</taxon>
    </lineage>
</organism>
<sequence>MKYLIYKWLAVLLLLFFGSVAIAQNINLPFKTSCGYSTACNPFLNSYSCTQSIVIRATHGSPKFYAADSSIEFRAALTSTEQLGEGLTFAYLFKAGKSYTIKFKYKGLPSTQLVAYPYLIAGFTNDPPRYNDGCGLGYLPRVDMDNPTKFTVTKSETTSSFDFVPGKDYFNLWILTSPLQFDETGLLLISLEIVDHGVPPTYTCYQNGTFDFCSQVWNKSVDVRAANPISLNCDAFKTSSLPAAGSTFVRRFTAPSIRLSPGFIAYAADPSGAIRTLRILPSTAPCTQAFRVASGVSNIQNEVALEQPKLENVKIYPSPSNGLVNIQFNRSELLNAEITVTDQSGRIVYKMSNKSESNQIQLNLQHLSNGLYFIKVNAQNKVAVKKVLISK</sequence>
<dbReference type="Proteomes" id="UP000192796">
    <property type="component" value="Unassembled WGS sequence"/>
</dbReference>
<dbReference type="NCBIfam" id="TIGR04183">
    <property type="entry name" value="Por_Secre_tail"/>
    <property type="match status" value="1"/>
</dbReference>